<organism evidence="6">
    <name type="scientific">Cuerna arida</name>
    <dbReference type="NCBI Taxonomy" id="1464854"/>
    <lineage>
        <taxon>Eukaryota</taxon>
        <taxon>Metazoa</taxon>
        <taxon>Ecdysozoa</taxon>
        <taxon>Arthropoda</taxon>
        <taxon>Hexapoda</taxon>
        <taxon>Insecta</taxon>
        <taxon>Pterygota</taxon>
        <taxon>Neoptera</taxon>
        <taxon>Paraneoptera</taxon>
        <taxon>Hemiptera</taxon>
        <taxon>Auchenorrhyncha</taxon>
        <taxon>Membracoidea</taxon>
        <taxon>Cicadellidae</taxon>
        <taxon>Cicadellinae</taxon>
        <taxon>Proconiini</taxon>
        <taxon>Cuerna</taxon>
    </lineage>
</organism>
<dbReference type="PANTHER" id="PTHR31553:SF1">
    <property type="entry name" value="NF-KAPPA-B ESSENTIAL MODULATOR"/>
    <property type="match status" value="1"/>
</dbReference>
<dbReference type="Gene3D" id="1.20.5.390">
    <property type="entry name" value="L1 transposable element, trimerization domain"/>
    <property type="match status" value="1"/>
</dbReference>
<name>A0A1B6FLH1_9HEMI</name>
<proteinExistence type="predicted"/>
<dbReference type="GO" id="GO:0070530">
    <property type="term" value="F:K63-linked polyubiquitin modification-dependent protein binding"/>
    <property type="evidence" value="ECO:0007669"/>
    <property type="project" value="TreeGrafter"/>
</dbReference>
<feature type="domain" description="NF-kappa-B essential modulator NEMO CC2-LZ" evidence="4">
    <location>
        <begin position="589"/>
        <end position="657"/>
    </location>
</feature>
<reference evidence="6" key="1">
    <citation type="submission" date="2015-11" db="EMBL/GenBank/DDBJ databases">
        <title>De novo transcriptome assembly of four potential Pierce s Disease insect vectors from Arizona vineyards.</title>
        <authorList>
            <person name="Tassone E.E."/>
        </authorList>
    </citation>
    <scope>NUCLEOTIDE SEQUENCE</scope>
</reference>
<dbReference type="GO" id="GO:0005634">
    <property type="term" value="C:nucleus"/>
    <property type="evidence" value="ECO:0007669"/>
    <property type="project" value="TreeGrafter"/>
</dbReference>
<evidence type="ECO:0000256" key="3">
    <source>
        <dbReference type="SAM" id="MobiDB-lite"/>
    </source>
</evidence>
<feature type="coiled-coil region" evidence="2">
    <location>
        <begin position="175"/>
        <end position="202"/>
    </location>
</feature>
<sequence length="736" mass="82977">MAIVSGSTDLKSLPSMNGNSDHSLLQLDDEESFVVLERSTASDEEITMDGNLEGYQPLPISYSFPVFNNLVSSQSSLINQPVPEIEPLGLQFESTHSTVSVEEIEKRLQDVIHENINLKEIVYQTNMVMKQQLKTVSLVQDRALETHRNHQEKFEETKSLILKLGSEKNILQETNGLIMSQLEKLKEENKELKSANEAFGNEISKCKEDTKQFKESNMALVTETTKLLAENEALKKHLTAAQEAVQTATTSSKVSASELVAENESLKNRLASAEALQRSSENSKIAELLEESQNLKKQLESVTEAYQNACESGKIAAAELVAENKSLKSQLISAQEALQHASESSKKASQQSAKEIELHQLVGDLTRKLEIVERARRDQEFGLDRLQAQLGRVTEELTDTQRKLAHSENAIQASQSLLQTENSFQYGEKLHKYLGLLKQLKDSLDEEQSRCNSLGSWLNLTTESGNLMEFEISELRRLLQEEQEHSIKTKTCLYSAVSMIHEILADFKSLGEELEKVRADHAVKESHSLAYDEMQKKGFRERLDSLTAKLVEKEEALAISQRHLASMHEAVRLQNAEKEGSGEVKVLKDQLKNLTDEVQAKKDELQAASDTVMVLQEQVKIYQADFEAERKSRELVVAEKERVVEDFRHLVKRNEALLKQVNELQNNPPQENAVTSQSSSTSRRQEQTPSPPTPRPQDDIIPAPKRYFCPNPECNMMFTTVDPLQLHVITCLKLDD</sequence>
<evidence type="ECO:0000256" key="1">
    <source>
        <dbReference type="ARBA" id="ARBA00023054"/>
    </source>
</evidence>
<dbReference type="InterPro" id="IPR032419">
    <property type="entry name" value="CC2-LZ_dom"/>
</dbReference>
<dbReference type="AlphaFoldDB" id="A0A1B6FLH1"/>
<dbReference type="Gene3D" id="1.20.5.990">
    <property type="entry name" value="Nemo cc2-lz domain - 1d5 darpin complex"/>
    <property type="match status" value="1"/>
</dbReference>
<dbReference type="EMBL" id="GECZ01018926">
    <property type="protein sequence ID" value="JAS50843.1"/>
    <property type="molecule type" value="Transcribed_RNA"/>
</dbReference>
<keyword evidence="1 2" id="KW-0175">Coiled coil</keyword>
<dbReference type="GO" id="GO:0005737">
    <property type="term" value="C:cytoplasm"/>
    <property type="evidence" value="ECO:0007669"/>
    <property type="project" value="TreeGrafter"/>
</dbReference>
<feature type="region of interest" description="Disordered" evidence="3">
    <location>
        <begin position="1"/>
        <end position="22"/>
    </location>
</feature>
<evidence type="ECO:0000259" key="4">
    <source>
        <dbReference type="Pfam" id="PF16516"/>
    </source>
</evidence>
<dbReference type="EMBL" id="GECZ01021929">
    <property type="protein sequence ID" value="JAS47840.1"/>
    <property type="molecule type" value="Transcribed_RNA"/>
</dbReference>
<protein>
    <recommendedName>
        <fullName evidence="4">NF-kappa-B essential modulator NEMO CC2-LZ domain-containing protein</fullName>
    </recommendedName>
</protein>
<feature type="compositionally biased region" description="Polar residues" evidence="3">
    <location>
        <begin position="662"/>
        <end position="674"/>
    </location>
</feature>
<accession>A0A1B6FLH1</accession>
<evidence type="ECO:0000313" key="5">
    <source>
        <dbReference type="EMBL" id="JAS47840.1"/>
    </source>
</evidence>
<feature type="region of interest" description="Disordered" evidence="3">
    <location>
        <begin position="662"/>
        <end position="704"/>
    </location>
</feature>
<dbReference type="PANTHER" id="PTHR31553">
    <property type="entry name" value="NF-KAPPA-B ESSENTIAL MODULATOR"/>
    <property type="match status" value="1"/>
</dbReference>
<dbReference type="GO" id="GO:0043122">
    <property type="term" value="P:regulation of canonical NF-kappaB signal transduction"/>
    <property type="evidence" value="ECO:0007669"/>
    <property type="project" value="TreeGrafter"/>
</dbReference>
<dbReference type="Pfam" id="PF16516">
    <property type="entry name" value="CC2-LZ"/>
    <property type="match status" value="1"/>
</dbReference>
<feature type="coiled-coil region" evidence="2">
    <location>
        <begin position="256"/>
        <end position="344"/>
    </location>
</feature>
<dbReference type="InterPro" id="IPR051301">
    <property type="entry name" value="Optineurin/NFkB_EssMod"/>
</dbReference>
<evidence type="ECO:0000313" key="6">
    <source>
        <dbReference type="EMBL" id="JAS50843.1"/>
    </source>
</evidence>
<evidence type="ECO:0000256" key="2">
    <source>
        <dbReference type="SAM" id="Coils"/>
    </source>
</evidence>
<gene>
    <name evidence="5" type="ORF">g.40059</name>
    <name evidence="6" type="ORF">g.40060</name>
</gene>